<dbReference type="Pfam" id="PF04241">
    <property type="entry name" value="DUF423"/>
    <property type="match status" value="1"/>
</dbReference>
<dbReference type="RefSeq" id="WP_264883024.1">
    <property type="nucleotide sequence ID" value="NZ_JAPDOB010000002.1"/>
</dbReference>
<keyword evidence="5 6" id="KW-0472">Membrane</keyword>
<evidence type="ECO:0000256" key="1">
    <source>
        <dbReference type="ARBA" id="ARBA00004141"/>
    </source>
</evidence>
<comment type="caution">
    <text evidence="7">The sequence shown here is derived from an EMBL/GenBank/DDBJ whole genome shotgun (WGS) entry which is preliminary data.</text>
</comment>
<keyword evidence="3 6" id="KW-0812">Transmembrane</keyword>
<dbReference type="PANTHER" id="PTHR43461">
    <property type="entry name" value="TRANSMEMBRANE PROTEIN 256"/>
    <property type="match status" value="1"/>
</dbReference>
<feature type="transmembrane region" description="Helical" evidence="6">
    <location>
        <begin position="96"/>
        <end position="117"/>
    </location>
</feature>
<gene>
    <name evidence="7" type="ORF">OMW55_10670</name>
</gene>
<keyword evidence="4 6" id="KW-1133">Transmembrane helix</keyword>
<accession>A0ABT3JGP7</accession>
<evidence type="ECO:0000313" key="7">
    <source>
        <dbReference type="EMBL" id="MCW3798264.1"/>
    </source>
</evidence>
<evidence type="ECO:0000256" key="3">
    <source>
        <dbReference type="ARBA" id="ARBA00022692"/>
    </source>
</evidence>
<sequence length="124" mass="12367">MSGRGSSRLVALGAVLAGAAVALGAFGSHGLKGRVDAEALGWWQTGAQYLLPHGVAVMALGLAARPAWRAPGLLLASGSAVFAGTLAAMALGAPRWLGAVTPAGGLLMIGGWALLAWRARRGVD</sequence>
<dbReference type="Proteomes" id="UP001526246">
    <property type="component" value="Unassembled WGS sequence"/>
</dbReference>
<feature type="transmembrane region" description="Helical" evidence="6">
    <location>
        <begin position="70"/>
        <end position="90"/>
    </location>
</feature>
<evidence type="ECO:0000256" key="2">
    <source>
        <dbReference type="ARBA" id="ARBA00009694"/>
    </source>
</evidence>
<evidence type="ECO:0000313" key="8">
    <source>
        <dbReference type="Proteomes" id="UP001526246"/>
    </source>
</evidence>
<keyword evidence="8" id="KW-1185">Reference proteome</keyword>
<feature type="transmembrane region" description="Helical" evidence="6">
    <location>
        <begin position="40"/>
        <end position="63"/>
    </location>
</feature>
<name>A0ABT3JGP7_9SPHN</name>
<dbReference type="InterPro" id="IPR006696">
    <property type="entry name" value="DUF423"/>
</dbReference>
<comment type="subcellular location">
    <subcellularLocation>
        <location evidence="1">Membrane</location>
        <topology evidence="1">Multi-pass membrane protein</topology>
    </subcellularLocation>
</comment>
<comment type="similarity">
    <text evidence="2">Belongs to the UPF0382 family.</text>
</comment>
<organism evidence="7 8">
    <name type="scientific">Sphingomonas arvum</name>
    <dbReference type="NCBI Taxonomy" id="2992113"/>
    <lineage>
        <taxon>Bacteria</taxon>
        <taxon>Pseudomonadati</taxon>
        <taxon>Pseudomonadota</taxon>
        <taxon>Alphaproteobacteria</taxon>
        <taxon>Sphingomonadales</taxon>
        <taxon>Sphingomonadaceae</taxon>
        <taxon>Sphingomonas</taxon>
    </lineage>
</organism>
<dbReference type="EMBL" id="JAPDOB010000002">
    <property type="protein sequence ID" value="MCW3798264.1"/>
    <property type="molecule type" value="Genomic_DNA"/>
</dbReference>
<protein>
    <submittedName>
        <fullName evidence="7">DUF423 domain-containing protein</fullName>
    </submittedName>
</protein>
<proteinExistence type="inferred from homology"/>
<dbReference type="PANTHER" id="PTHR43461:SF1">
    <property type="entry name" value="TRANSMEMBRANE PROTEIN 256"/>
    <property type="match status" value="1"/>
</dbReference>
<evidence type="ECO:0000256" key="4">
    <source>
        <dbReference type="ARBA" id="ARBA00022989"/>
    </source>
</evidence>
<evidence type="ECO:0000256" key="5">
    <source>
        <dbReference type="ARBA" id="ARBA00023136"/>
    </source>
</evidence>
<evidence type="ECO:0000256" key="6">
    <source>
        <dbReference type="SAM" id="Phobius"/>
    </source>
</evidence>
<reference evidence="7 8" key="1">
    <citation type="submission" date="2022-10" db="EMBL/GenBank/DDBJ databases">
        <title>Sphingomonas sp.</title>
        <authorList>
            <person name="Jin C."/>
        </authorList>
    </citation>
    <scope>NUCLEOTIDE SEQUENCE [LARGE SCALE GENOMIC DNA]</scope>
    <source>
        <strain evidence="7 8">BN140010</strain>
    </source>
</reference>